<evidence type="ECO:0000313" key="3">
    <source>
        <dbReference type="EMBL" id="KAF2664735.1"/>
    </source>
</evidence>
<feature type="compositionally biased region" description="Acidic residues" evidence="2">
    <location>
        <begin position="625"/>
        <end position="637"/>
    </location>
</feature>
<dbReference type="EMBL" id="MU004242">
    <property type="protein sequence ID" value="KAF2664735.1"/>
    <property type="molecule type" value="Genomic_DNA"/>
</dbReference>
<name>A0A6A6TXA9_9PEZI</name>
<accession>A0A6A6TXA9</accession>
<feature type="coiled-coil region" evidence="1">
    <location>
        <begin position="326"/>
        <end position="389"/>
    </location>
</feature>
<organism evidence="3 4">
    <name type="scientific">Microthyrium microscopicum</name>
    <dbReference type="NCBI Taxonomy" id="703497"/>
    <lineage>
        <taxon>Eukaryota</taxon>
        <taxon>Fungi</taxon>
        <taxon>Dikarya</taxon>
        <taxon>Ascomycota</taxon>
        <taxon>Pezizomycotina</taxon>
        <taxon>Dothideomycetes</taxon>
        <taxon>Dothideomycetes incertae sedis</taxon>
        <taxon>Microthyriales</taxon>
        <taxon>Microthyriaceae</taxon>
        <taxon>Microthyrium</taxon>
    </lineage>
</organism>
<reference evidence="3" key="1">
    <citation type="journal article" date="2020" name="Stud. Mycol.">
        <title>101 Dothideomycetes genomes: a test case for predicting lifestyles and emergence of pathogens.</title>
        <authorList>
            <person name="Haridas S."/>
            <person name="Albert R."/>
            <person name="Binder M."/>
            <person name="Bloem J."/>
            <person name="Labutti K."/>
            <person name="Salamov A."/>
            <person name="Andreopoulos B."/>
            <person name="Baker S."/>
            <person name="Barry K."/>
            <person name="Bills G."/>
            <person name="Bluhm B."/>
            <person name="Cannon C."/>
            <person name="Castanera R."/>
            <person name="Culley D."/>
            <person name="Daum C."/>
            <person name="Ezra D."/>
            <person name="Gonzalez J."/>
            <person name="Henrissat B."/>
            <person name="Kuo A."/>
            <person name="Liang C."/>
            <person name="Lipzen A."/>
            <person name="Lutzoni F."/>
            <person name="Magnuson J."/>
            <person name="Mondo S."/>
            <person name="Nolan M."/>
            <person name="Ohm R."/>
            <person name="Pangilinan J."/>
            <person name="Park H.-J."/>
            <person name="Ramirez L."/>
            <person name="Alfaro M."/>
            <person name="Sun H."/>
            <person name="Tritt A."/>
            <person name="Yoshinaga Y."/>
            <person name="Zwiers L.-H."/>
            <person name="Turgeon B."/>
            <person name="Goodwin S."/>
            <person name="Spatafora J."/>
            <person name="Crous P."/>
            <person name="Grigoriev I."/>
        </authorList>
    </citation>
    <scope>NUCLEOTIDE SEQUENCE</scope>
    <source>
        <strain evidence="3">CBS 115976</strain>
    </source>
</reference>
<keyword evidence="1" id="KW-0175">Coiled coil</keyword>
<feature type="compositionally biased region" description="Basic and acidic residues" evidence="2">
    <location>
        <begin position="258"/>
        <end position="276"/>
    </location>
</feature>
<feature type="compositionally biased region" description="Basic and acidic residues" evidence="2">
    <location>
        <begin position="605"/>
        <end position="624"/>
    </location>
</feature>
<proteinExistence type="predicted"/>
<evidence type="ECO:0000256" key="2">
    <source>
        <dbReference type="SAM" id="MobiDB-lite"/>
    </source>
</evidence>
<dbReference type="Proteomes" id="UP000799302">
    <property type="component" value="Unassembled WGS sequence"/>
</dbReference>
<evidence type="ECO:0000256" key="1">
    <source>
        <dbReference type="SAM" id="Coils"/>
    </source>
</evidence>
<feature type="compositionally biased region" description="Basic and acidic residues" evidence="2">
    <location>
        <begin position="638"/>
        <end position="648"/>
    </location>
</feature>
<feature type="compositionally biased region" description="Basic and acidic residues" evidence="2">
    <location>
        <begin position="240"/>
        <end position="250"/>
    </location>
</feature>
<feature type="region of interest" description="Disordered" evidence="2">
    <location>
        <begin position="240"/>
        <end position="285"/>
    </location>
</feature>
<sequence>MNTAVPPYVKPSSNKHALAKLFYNFNLDAYAVPEKKDQHIYLRVQGFVSQFQHKPNVYTVPDIEPNQAELEAHGSYVQALWVGVRPTPAPGLQRGDLSSQLLESQKKKGIGSKNSVRDLIESEESEAINIIDHDSSALRVVVNPNSQHVQFFALVNPNSIGICETIRVLSEEVFFDPLYREDALTSRHSRALLWPALTLASSMTEAAQQLLIQEMAIGKRREGDDLRRAEVMNWKKMREAQHLERRESRRASTTQKAAQEKEPARVERQRLAEQKRVASAQQATEKERLAEAQRVKFAEWNRAARAQHTAEKMKMAEAQNALKAHKAAEKREIAKAQKAQKMAEKQTAATSQIAMLAQIAAKKEQLATVQEAARAQKALEDQRAKLAKREFELELPQRLRVSQLAKAMRRDSEKNARLVLKVPENFDLFRPRDTSQVYELQHILEYYESRPTLESFCNILIDITSCESSLQGFGGFKYFDDLQLLHLSSDAEKILQEIEQIWPRFPGSQNLDLQSLGSLSSAFKSHREFVPWDQMRAALLLWAVLSISLRGNERRIMHKNWRRSLLLLMQSLNSLSLVSFYHMRDIFSGMFEQAEAWEHLNVHDRPEKDHELHEDEHPSERNDCSESDFSSENDDASDGDKNSEREEGNESEDGSEQDETVGLG</sequence>
<gene>
    <name evidence="3" type="ORF">BT63DRAFT_460228</name>
</gene>
<dbReference type="AlphaFoldDB" id="A0A6A6TXA9"/>
<keyword evidence="4" id="KW-1185">Reference proteome</keyword>
<feature type="region of interest" description="Disordered" evidence="2">
    <location>
        <begin position="605"/>
        <end position="664"/>
    </location>
</feature>
<feature type="compositionally biased region" description="Acidic residues" evidence="2">
    <location>
        <begin position="649"/>
        <end position="664"/>
    </location>
</feature>
<evidence type="ECO:0000313" key="4">
    <source>
        <dbReference type="Proteomes" id="UP000799302"/>
    </source>
</evidence>
<protein>
    <submittedName>
        <fullName evidence="3">Uncharacterized protein</fullName>
    </submittedName>
</protein>